<evidence type="ECO:0000256" key="3">
    <source>
        <dbReference type="ARBA" id="ARBA00006375"/>
    </source>
</evidence>
<keyword evidence="8" id="KW-0547">Nucleotide-binding</keyword>
<comment type="catalytic activity">
    <reaction evidence="13">
        <text>ADP(in) + ATP(out) = ADP(out) + ATP(in)</text>
        <dbReference type="Rhea" id="RHEA:34999"/>
        <dbReference type="ChEBI" id="CHEBI:30616"/>
        <dbReference type="ChEBI" id="CHEBI:456216"/>
    </reaction>
    <physiologicalReaction direction="left-to-right" evidence="13">
        <dbReference type="Rhea" id="RHEA:35000"/>
    </physiologicalReaction>
</comment>
<feature type="compositionally biased region" description="Basic residues" evidence="15">
    <location>
        <begin position="32"/>
        <end position="46"/>
    </location>
</feature>
<evidence type="ECO:0000259" key="16">
    <source>
        <dbReference type="Pfam" id="PF01761"/>
    </source>
</evidence>
<reference evidence="18 19" key="1">
    <citation type="journal article" date="2024" name="Nat. Commun.">
        <title>Phylogenomics reveals the evolutionary origins of lichenization in chlorophyte algae.</title>
        <authorList>
            <person name="Puginier C."/>
            <person name="Libourel C."/>
            <person name="Otte J."/>
            <person name="Skaloud P."/>
            <person name="Haon M."/>
            <person name="Grisel S."/>
            <person name="Petersen M."/>
            <person name="Berrin J.G."/>
            <person name="Delaux P.M."/>
            <person name="Dal Grande F."/>
            <person name="Keller J."/>
        </authorList>
    </citation>
    <scope>NUCLEOTIDE SEQUENCE [LARGE SCALE GENOMIC DNA]</scope>
    <source>
        <strain evidence="18 19">SAG 216-7</strain>
    </source>
</reference>
<dbReference type="InterPro" id="IPR030960">
    <property type="entry name" value="DHQS/DOIS_N"/>
</dbReference>
<dbReference type="PRINTS" id="PR00927">
    <property type="entry name" value="ADPTRNSLCASE"/>
</dbReference>
<evidence type="ECO:0000256" key="5">
    <source>
        <dbReference type="ARBA" id="ARBA00022692"/>
    </source>
</evidence>
<evidence type="ECO:0000256" key="15">
    <source>
        <dbReference type="SAM" id="MobiDB-lite"/>
    </source>
</evidence>
<dbReference type="InterPro" id="IPR050071">
    <property type="entry name" value="Dehydroquinate_synthase"/>
</dbReference>
<keyword evidence="19" id="KW-1185">Reference proteome</keyword>
<dbReference type="SUPFAM" id="SSF103506">
    <property type="entry name" value="Mitochondrial carrier"/>
    <property type="match status" value="1"/>
</dbReference>
<evidence type="ECO:0000256" key="4">
    <source>
        <dbReference type="ARBA" id="ARBA00022448"/>
    </source>
</evidence>
<evidence type="ECO:0000256" key="9">
    <source>
        <dbReference type="ARBA" id="ARBA00022989"/>
    </source>
</evidence>
<dbReference type="PANTHER" id="PTHR43622:SF3">
    <property type="entry name" value="2-EPI-5-EPI-VALIOLONE SYNTHASE"/>
    <property type="match status" value="1"/>
</dbReference>
<feature type="domain" description="3-dehydroquinate synthase C-terminal" evidence="17">
    <location>
        <begin position="295"/>
        <end position="428"/>
    </location>
</feature>
<evidence type="ECO:0000256" key="14">
    <source>
        <dbReference type="PROSITE-ProRule" id="PRU00282"/>
    </source>
</evidence>
<comment type="caution">
    <text evidence="18">The sequence shown here is derived from an EMBL/GenBank/DDBJ whole genome shotgun (WGS) entry which is preliminary data.</text>
</comment>
<evidence type="ECO:0000256" key="6">
    <source>
        <dbReference type="ARBA" id="ARBA00022723"/>
    </source>
</evidence>
<evidence type="ECO:0000256" key="10">
    <source>
        <dbReference type="ARBA" id="ARBA00023027"/>
    </source>
</evidence>
<evidence type="ECO:0000256" key="12">
    <source>
        <dbReference type="ARBA" id="ARBA00023239"/>
    </source>
</evidence>
<dbReference type="Gene3D" id="3.40.50.1970">
    <property type="match status" value="1"/>
</dbReference>
<evidence type="ECO:0000256" key="2">
    <source>
        <dbReference type="ARBA" id="ARBA00004141"/>
    </source>
</evidence>
<feature type="repeat" description="Solcar" evidence="14">
    <location>
        <begin position="468"/>
        <end position="559"/>
    </location>
</feature>
<gene>
    <name evidence="18" type="ORF">WJX75_004993</name>
</gene>
<keyword evidence="9" id="KW-1133">Transmembrane helix</keyword>
<comment type="similarity">
    <text evidence="3">Belongs to the mitochondrial carrier (TC 2.A.29) family.</text>
</comment>
<dbReference type="Pfam" id="PF01761">
    <property type="entry name" value="DHQ_synthase"/>
    <property type="match status" value="1"/>
</dbReference>
<evidence type="ECO:0000313" key="18">
    <source>
        <dbReference type="EMBL" id="KAK9917494.1"/>
    </source>
</evidence>
<feature type="region of interest" description="Disordered" evidence="15">
    <location>
        <begin position="1"/>
        <end position="58"/>
    </location>
</feature>
<dbReference type="InterPro" id="IPR002067">
    <property type="entry name" value="MCP"/>
</dbReference>
<sequence length="773" mass="84644">MAAPVKGFGPNASLDHRQSTGQPLNLQEYPRQKMKRRSGSRPHKPRATLQLDTHPVSTSPALPDALVRAAGNPFCSGAVNRTGINGLSQSGTMGLSTGTFHVSAVQPISYVIEEVDGLLDPANKTLLRGVEPESFPMRLSLEPAQSGERRLVVIDDNVYAIYGAQLRQYFSVNGIDATMVPLPTMEANKSFDLVYEVARRAEIFKLNRRKEPIIAIGGGVCLDVAGLVANLYRRNTPVIKVPTTLMAAIDASIGIKTAVNFDNRKNKLGTYCPPLGVFIDRTFLRTLDQRNISNGAAEMLKMACIKDAQLFHLLEQHAEQLRATSFQDKVASVAMRRSIQGMLEELEPNLWEHILSRLVDYGHTFSPEIEMAALAHGDELLHGEAVNIDMALTTQIAYARGLISREEQARVIGIMQRFRLPLWHPVCGPDLFMKGLRDTTKARDGLQRVPLMSGIGCAVFVNDISAAEHFSLQLASAGGSGALAKTAVAPLERVKILLQVQAMSAVPPQEKYKGLLDALRRIPQREGFLALYRGNGANVLRLVPEVGLKFALNDQFRTVFTPSDGRPIGFEGRLAAGAATGILKTGLFYPLDLAWTRLAADTASKTDRRLYTGLLHCISQTYHYEHLRGLYKGALLSGATVVPYLAVSFALYDQLKAQLPDDRASRATWWHPAAKVAMGATAGVVAQGVAYPADTVRRRMQLSGSLGQSIAYTGYWDCVRRMAVTEGPLSFYKGIGVSILRTAPAAAIQFVTYDLIKSGIMWYEATSMKRNRK</sequence>
<keyword evidence="4" id="KW-0813">Transport</keyword>
<feature type="repeat" description="Solcar" evidence="14">
    <location>
        <begin position="568"/>
        <end position="658"/>
    </location>
</feature>
<protein>
    <submittedName>
        <fullName evidence="18">Uncharacterized protein</fullName>
    </submittedName>
</protein>
<dbReference type="Pfam" id="PF00153">
    <property type="entry name" value="Mito_carr"/>
    <property type="match status" value="3"/>
</dbReference>
<feature type="domain" description="3-dehydroquinate synthase N-terminal" evidence="16">
    <location>
        <begin position="181"/>
        <end position="293"/>
    </location>
</feature>
<evidence type="ECO:0000259" key="17">
    <source>
        <dbReference type="Pfam" id="PF24621"/>
    </source>
</evidence>
<dbReference type="PROSITE" id="PS50920">
    <property type="entry name" value="SOLCAR"/>
    <property type="match status" value="3"/>
</dbReference>
<evidence type="ECO:0000313" key="19">
    <source>
        <dbReference type="Proteomes" id="UP001491310"/>
    </source>
</evidence>
<keyword evidence="12" id="KW-0456">Lyase</keyword>
<dbReference type="PANTHER" id="PTHR43622">
    <property type="entry name" value="3-DEHYDROQUINATE SYNTHASE"/>
    <property type="match status" value="1"/>
</dbReference>
<keyword evidence="5 14" id="KW-0812">Transmembrane</keyword>
<dbReference type="Gene3D" id="1.50.40.10">
    <property type="entry name" value="Mitochondrial carrier domain"/>
    <property type="match status" value="1"/>
</dbReference>
<dbReference type="CDD" id="cd08199">
    <property type="entry name" value="EEVS"/>
    <property type="match status" value="1"/>
</dbReference>
<dbReference type="EMBL" id="JALJOT010000002">
    <property type="protein sequence ID" value="KAK9917494.1"/>
    <property type="molecule type" value="Genomic_DNA"/>
</dbReference>
<evidence type="ECO:0000256" key="11">
    <source>
        <dbReference type="ARBA" id="ARBA00023136"/>
    </source>
</evidence>
<dbReference type="SUPFAM" id="SSF56796">
    <property type="entry name" value="Dehydroquinate synthase-like"/>
    <property type="match status" value="1"/>
</dbReference>
<evidence type="ECO:0000256" key="1">
    <source>
        <dbReference type="ARBA" id="ARBA00001911"/>
    </source>
</evidence>
<accession>A0ABR2Z1M7</accession>
<dbReference type="PRINTS" id="PR00926">
    <property type="entry name" value="MITOCARRIER"/>
</dbReference>
<evidence type="ECO:0000256" key="13">
    <source>
        <dbReference type="ARBA" id="ARBA00024143"/>
    </source>
</evidence>
<keyword evidence="6" id="KW-0479">Metal-binding</keyword>
<comment type="subcellular location">
    <subcellularLocation>
        <location evidence="2">Membrane</location>
        <topology evidence="2">Multi-pass membrane protein</topology>
    </subcellularLocation>
</comment>
<dbReference type="Pfam" id="PF24621">
    <property type="entry name" value="DHQS_C"/>
    <property type="match status" value="1"/>
</dbReference>
<evidence type="ECO:0000256" key="8">
    <source>
        <dbReference type="ARBA" id="ARBA00022741"/>
    </source>
</evidence>
<dbReference type="Gene3D" id="1.20.1090.10">
    <property type="entry name" value="Dehydroquinate synthase-like - alpha domain"/>
    <property type="match status" value="1"/>
</dbReference>
<dbReference type="InterPro" id="IPR023395">
    <property type="entry name" value="MCP_dom_sf"/>
</dbReference>
<dbReference type="InterPro" id="IPR002113">
    <property type="entry name" value="ADT_euk_type"/>
</dbReference>
<organism evidence="18 19">
    <name type="scientific">Coccomyxa subellipsoidea</name>
    <dbReference type="NCBI Taxonomy" id="248742"/>
    <lineage>
        <taxon>Eukaryota</taxon>
        <taxon>Viridiplantae</taxon>
        <taxon>Chlorophyta</taxon>
        <taxon>core chlorophytes</taxon>
        <taxon>Trebouxiophyceae</taxon>
        <taxon>Trebouxiophyceae incertae sedis</taxon>
        <taxon>Coccomyxaceae</taxon>
        <taxon>Coccomyxa</taxon>
    </lineage>
</organism>
<comment type="cofactor">
    <cofactor evidence="1">
        <name>NAD(+)</name>
        <dbReference type="ChEBI" id="CHEBI:57540"/>
    </cofactor>
</comment>
<keyword evidence="10" id="KW-0520">NAD</keyword>
<proteinExistence type="inferred from homology"/>
<dbReference type="InterPro" id="IPR056179">
    <property type="entry name" value="DHQS_C"/>
</dbReference>
<feature type="repeat" description="Solcar" evidence="14">
    <location>
        <begin position="674"/>
        <end position="759"/>
    </location>
</feature>
<dbReference type="Proteomes" id="UP001491310">
    <property type="component" value="Unassembled WGS sequence"/>
</dbReference>
<dbReference type="InterPro" id="IPR018108">
    <property type="entry name" value="MCP_transmembrane"/>
</dbReference>
<evidence type="ECO:0000256" key="7">
    <source>
        <dbReference type="ARBA" id="ARBA00022737"/>
    </source>
</evidence>
<name>A0ABR2Z1M7_9CHLO</name>
<keyword evidence="7" id="KW-0677">Repeat</keyword>
<keyword evidence="11 14" id="KW-0472">Membrane</keyword>
<dbReference type="InterPro" id="IPR035872">
    <property type="entry name" value="EEVS-like"/>
</dbReference>